<name>A0A518DBB5_9BACT</name>
<proteinExistence type="predicted"/>
<evidence type="ECO:0000256" key="1">
    <source>
        <dbReference type="SAM" id="MobiDB-lite"/>
    </source>
</evidence>
<keyword evidence="2" id="KW-0812">Transmembrane</keyword>
<organism evidence="3 4">
    <name type="scientific">Pirellulimonas nuda</name>
    <dbReference type="NCBI Taxonomy" id="2528009"/>
    <lineage>
        <taxon>Bacteria</taxon>
        <taxon>Pseudomonadati</taxon>
        <taxon>Planctomycetota</taxon>
        <taxon>Planctomycetia</taxon>
        <taxon>Pirellulales</taxon>
        <taxon>Lacipirellulaceae</taxon>
        <taxon>Pirellulimonas</taxon>
    </lineage>
</organism>
<keyword evidence="2" id="KW-0472">Membrane</keyword>
<gene>
    <name evidence="3" type="ORF">Pla175_21070</name>
</gene>
<feature type="transmembrane region" description="Helical" evidence="2">
    <location>
        <begin position="27"/>
        <end position="47"/>
    </location>
</feature>
<keyword evidence="2" id="KW-1133">Transmembrane helix</keyword>
<evidence type="ECO:0000313" key="4">
    <source>
        <dbReference type="Proteomes" id="UP000317429"/>
    </source>
</evidence>
<sequence length="293" mass="32292">MASLPSTPHSRPSYRLTVNSYDRSSSALIALLLIVGVLVAGLVFIWYMTHFKFRSEIAIEFKPIEFASRPADAAMGVARDLEPPGQEDAPELTEPKLQDTLSALSDLSTTSALLSDEAVDSDTEAGKGSGLGDSRRAGDGGEGLEGEEPVRQIKYEPGSVDEYAQWYDFYKLELGVLDQQNNLIYYAKNLAGANPVVRSAPPDQEKRLYTINPVGSPLNTLDRRLAEKAGIGARGAFTVTFWPDEAARELLEQEFNQAESKKKQINEVQRSVFRVTRGGSGFQIALEDQVYYY</sequence>
<evidence type="ECO:0000256" key="2">
    <source>
        <dbReference type="SAM" id="Phobius"/>
    </source>
</evidence>
<protein>
    <submittedName>
        <fullName evidence="3">Uncharacterized protein</fullName>
    </submittedName>
</protein>
<dbReference type="KEGG" id="pnd:Pla175_21070"/>
<reference evidence="3 4" key="1">
    <citation type="submission" date="2019-02" db="EMBL/GenBank/DDBJ databases">
        <title>Deep-cultivation of Planctomycetes and their phenomic and genomic characterization uncovers novel biology.</title>
        <authorList>
            <person name="Wiegand S."/>
            <person name="Jogler M."/>
            <person name="Boedeker C."/>
            <person name="Pinto D."/>
            <person name="Vollmers J."/>
            <person name="Rivas-Marin E."/>
            <person name="Kohn T."/>
            <person name="Peeters S.H."/>
            <person name="Heuer A."/>
            <person name="Rast P."/>
            <person name="Oberbeckmann S."/>
            <person name="Bunk B."/>
            <person name="Jeske O."/>
            <person name="Meyerdierks A."/>
            <person name="Storesund J.E."/>
            <person name="Kallscheuer N."/>
            <person name="Luecker S."/>
            <person name="Lage O.M."/>
            <person name="Pohl T."/>
            <person name="Merkel B.J."/>
            <person name="Hornburger P."/>
            <person name="Mueller R.-W."/>
            <person name="Bruemmer F."/>
            <person name="Labrenz M."/>
            <person name="Spormann A.M."/>
            <person name="Op den Camp H."/>
            <person name="Overmann J."/>
            <person name="Amann R."/>
            <person name="Jetten M.S.M."/>
            <person name="Mascher T."/>
            <person name="Medema M.H."/>
            <person name="Devos D.P."/>
            <person name="Kaster A.-K."/>
            <person name="Ovreas L."/>
            <person name="Rohde M."/>
            <person name="Galperin M.Y."/>
            <person name="Jogler C."/>
        </authorList>
    </citation>
    <scope>NUCLEOTIDE SEQUENCE [LARGE SCALE GENOMIC DNA]</scope>
    <source>
        <strain evidence="3 4">Pla175</strain>
    </source>
</reference>
<evidence type="ECO:0000313" key="3">
    <source>
        <dbReference type="EMBL" id="QDU88726.1"/>
    </source>
</evidence>
<accession>A0A518DBB5</accession>
<dbReference type="EMBL" id="CP036291">
    <property type="protein sequence ID" value="QDU88726.1"/>
    <property type="molecule type" value="Genomic_DNA"/>
</dbReference>
<dbReference type="AlphaFoldDB" id="A0A518DBB5"/>
<dbReference type="RefSeq" id="WP_145283940.1">
    <property type="nucleotide sequence ID" value="NZ_CP036291.1"/>
</dbReference>
<dbReference type="Proteomes" id="UP000317429">
    <property type="component" value="Chromosome"/>
</dbReference>
<keyword evidence="4" id="KW-1185">Reference proteome</keyword>
<feature type="region of interest" description="Disordered" evidence="1">
    <location>
        <begin position="115"/>
        <end position="152"/>
    </location>
</feature>
<dbReference type="OrthoDB" id="264874at2"/>